<evidence type="ECO:0000256" key="3">
    <source>
        <dbReference type="ARBA" id="ARBA00023125"/>
    </source>
</evidence>
<evidence type="ECO:0000256" key="2">
    <source>
        <dbReference type="ARBA" id="ARBA00023015"/>
    </source>
</evidence>
<evidence type="ECO:0000313" key="6">
    <source>
        <dbReference type="EMBL" id="KER01807.1"/>
    </source>
</evidence>
<dbReference type="Pfam" id="PF00126">
    <property type="entry name" value="HTH_1"/>
    <property type="match status" value="1"/>
</dbReference>
<dbReference type="InterPro" id="IPR000847">
    <property type="entry name" value="LysR_HTH_N"/>
</dbReference>
<dbReference type="Gene3D" id="1.10.10.10">
    <property type="entry name" value="Winged helix-like DNA-binding domain superfamily/Winged helix DNA-binding domain"/>
    <property type="match status" value="1"/>
</dbReference>
<proteinExistence type="inferred from homology"/>
<dbReference type="Pfam" id="PF03466">
    <property type="entry name" value="LysR_substrate"/>
    <property type="match status" value="1"/>
</dbReference>
<dbReference type="FunFam" id="3.40.190.290:FF:000001">
    <property type="entry name" value="Transcriptional regulator, LysR family"/>
    <property type="match status" value="1"/>
</dbReference>
<dbReference type="Gene3D" id="3.40.190.290">
    <property type="match status" value="1"/>
</dbReference>
<dbReference type="AlphaFoldDB" id="A0A081RT04"/>
<evidence type="ECO:0000256" key="4">
    <source>
        <dbReference type="ARBA" id="ARBA00023163"/>
    </source>
</evidence>
<dbReference type="InterPro" id="IPR058163">
    <property type="entry name" value="LysR-type_TF_proteobact-type"/>
</dbReference>
<name>A0A081RT04_PHOTE</name>
<keyword evidence="2" id="KW-0805">Transcription regulation</keyword>
<keyword evidence="3" id="KW-0238">DNA-binding</keyword>
<reference evidence="6 7" key="1">
    <citation type="submission" date="2014-03" db="EMBL/GenBank/DDBJ databases">
        <title>Draft Genome of Photorhabdus temperata Meg1.</title>
        <authorList>
            <person name="Hurst S.G.IV."/>
            <person name="Morris K."/>
            <person name="Thomas K."/>
            <person name="Tisa L.S."/>
        </authorList>
    </citation>
    <scope>NUCLEOTIDE SEQUENCE [LARGE SCALE GENOMIC DNA]</scope>
    <source>
        <strain evidence="6 7">Meg1</strain>
    </source>
</reference>
<dbReference type="SUPFAM" id="SSF53850">
    <property type="entry name" value="Periplasmic binding protein-like II"/>
    <property type="match status" value="1"/>
</dbReference>
<dbReference type="GO" id="GO:0006351">
    <property type="term" value="P:DNA-templated transcription"/>
    <property type="evidence" value="ECO:0007669"/>
    <property type="project" value="TreeGrafter"/>
</dbReference>
<dbReference type="FunFam" id="1.10.10.10:FF:000001">
    <property type="entry name" value="LysR family transcriptional regulator"/>
    <property type="match status" value="1"/>
</dbReference>
<dbReference type="PANTHER" id="PTHR30537">
    <property type="entry name" value="HTH-TYPE TRANSCRIPTIONAL REGULATOR"/>
    <property type="match status" value="1"/>
</dbReference>
<dbReference type="EMBL" id="JGVH01000069">
    <property type="protein sequence ID" value="KER01807.1"/>
    <property type="molecule type" value="Genomic_DNA"/>
</dbReference>
<protein>
    <submittedName>
        <fullName evidence="6">Transcriptional regulator, LysR family</fullName>
    </submittedName>
</protein>
<evidence type="ECO:0000256" key="1">
    <source>
        <dbReference type="ARBA" id="ARBA00009437"/>
    </source>
</evidence>
<dbReference type="GO" id="GO:0003700">
    <property type="term" value="F:DNA-binding transcription factor activity"/>
    <property type="evidence" value="ECO:0007669"/>
    <property type="project" value="InterPro"/>
</dbReference>
<dbReference type="PATRIC" id="fig|1393735.3.peg.3681"/>
<dbReference type="PROSITE" id="PS50931">
    <property type="entry name" value="HTH_LYSR"/>
    <property type="match status" value="1"/>
</dbReference>
<feature type="domain" description="HTH lysR-type" evidence="5">
    <location>
        <begin position="1"/>
        <end position="59"/>
    </location>
</feature>
<organism evidence="6 7">
    <name type="scientific">Photorhabdus temperata subsp. temperata Meg1</name>
    <dbReference type="NCBI Taxonomy" id="1393735"/>
    <lineage>
        <taxon>Bacteria</taxon>
        <taxon>Pseudomonadati</taxon>
        <taxon>Pseudomonadota</taxon>
        <taxon>Gammaproteobacteria</taxon>
        <taxon>Enterobacterales</taxon>
        <taxon>Morganellaceae</taxon>
        <taxon>Photorhabdus</taxon>
    </lineage>
</organism>
<accession>A0A081RT04</accession>
<dbReference type="PANTHER" id="PTHR30537:SF35">
    <property type="entry name" value="TRANSCRIPTIONAL REGULATORY PROTEIN"/>
    <property type="match status" value="1"/>
</dbReference>
<dbReference type="InterPro" id="IPR036390">
    <property type="entry name" value="WH_DNA-bd_sf"/>
</dbReference>
<dbReference type="SUPFAM" id="SSF46785">
    <property type="entry name" value="Winged helix' DNA-binding domain"/>
    <property type="match status" value="1"/>
</dbReference>
<evidence type="ECO:0000259" key="5">
    <source>
        <dbReference type="PROSITE" id="PS50931"/>
    </source>
</evidence>
<dbReference type="GO" id="GO:0043565">
    <property type="term" value="F:sequence-specific DNA binding"/>
    <property type="evidence" value="ECO:0007669"/>
    <property type="project" value="TreeGrafter"/>
</dbReference>
<comment type="similarity">
    <text evidence="1">Belongs to the LysR transcriptional regulatory family.</text>
</comment>
<sequence>MDRVTAAQVFTIIVEQGSMIAASERLDMSRAMVSRYLAEMEKWAGVRLLHRTTRKISLTSAGEIAYQRSRKLLQLAEEIPVHQPVVAQELSGLLRISSSQSLAMSALSVAIPEFMQIYPQIAIDMQMSNKAINLVEERIDLALRITNNLEPNLIARPLSTCHSVVCVAPAYLAGKIIPHKPADLALHNCMTYNFFGKSLWLFERQGEKYSVPVSGTLSANESIVLMEATLQGAGIAMQPYYSVASHLASGKLIQLLPEYQPQAMGIYGIYASRQNMPATLRALLDFLVKWFASSPYWQKLMLKS</sequence>
<dbReference type="Proteomes" id="UP000028002">
    <property type="component" value="Unassembled WGS sequence"/>
</dbReference>
<keyword evidence="4" id="KW-0804">Transcription</keyword>
<gene>
    <name evidence="6" type="ORF">MEG1DRAFT_03592</name>
</gene>
<evidence type="ECO:0000313" key="7">
    <source>
        <dbReference type="Proteomes" id="UP000028002"/>
    </source>
</evidence>
<dbReference type="RefSeq" id="WP_036840853.1">
    <property type="nucleotide sequence ID" value="NZ_CAWLUD010000069.1"/>
</dbReference>
<comment type="caution">
    <text evidence="6">The sequence shown here is derived from an EMBL/GenBank/DDBJ whole genome shotgun (WGS) entry which is preliminary data.</text>
</comment>
<dbReference type="InterPro" id="IPR036388">
    <property type="entry name" value="WH-like_DNA-bd_sf"/>
</dbReference>
<dbReference type="InterPro" id="IPR005119">
    <property type="entry name" value="LysR_subst-bd"/>
</dbReference>
<dbReference type="CDD" id="cd08422">
    <property type="entry name" value="PBP2_CrgA_like"/>
    <property type="match status" value="1"/>
</dbReference>